<sequence length="512" mass="54741">MNALSEQILSELRHLLSEMNDGGSVGPSVYDTARALQFHGNVTGRQDAYAWLIAQQQADGGWGSTDFPLFRHAPTWAALLALQCAGAADAVQAATRFLERQPDPYAHAVPEDAPIGAELILPQLCGEAASLLGGEAFPRHPALLPLRQACLVKLGAVATLPSGHPLLHSWEAWGTSPTTACPDDDGSIGISPAATAAWRAHAVTQGSTPQVGRADAYLQAASRATRSGIEGVVPNVWPINVFEPCWSLYTLHLAGLFAHPALAEAVRVIVAKLDARLGVRGLGPALHFAADADDTAVALCVLRLAGRDPAVDALRHFEIGELFVTFPGERNASVSTNIHALHALRLLGKPAAGTSAYVEANRNPHGLWDNEKWHISWLYPTAHAVAALAQGKPEWRDERALAALLQAQRDDGGWGAGRASTFEETAYALFALHVMDGSEEPTGRRRIAQAVARALEWMLARHAAHALPQTPLWIGKELYCPTRVVRVAELAGLWLALRWGRRVLAEGAGAAP</sequence>
<accession>A0A562P7D9</accession>
<dbReference type="InterPro" id="IPR050148">
    <property type="entry name" value="Terpene_synthase-like"/>
</dbReference>
<evidence type="ECO:0000313" key="1">
    <source>
        <dbReference type="EMBL" id="TWI40348.1"/>
    </source>
</evidence>
<protein>
    <recommendedName>
        <fullName evidence="3">Prenyltransferase/squalene oxidase-like repeat protein</fullName>
    </recommendedName>
</protein>
<dbReference type="SUPFAM" id="SSF48239">
    <property type="entry name" value="Terpenoid cyclases/Protein prenyltransferases"/>
    <property type="match status" value="2"/>
</dbReference>
<dbReference type="GO" id="GO:0000287">
    <property type="term" value="F:magnesium ion binding"/>
    <property type="evidence" value="ECO:0007669"/>
    <property type="project" value="TreeGrafter"/>
</dbReference>
<dbReference type="PANTHER" id="PTHR31739">
    <property type="entry name" value="ENT-COPALYL DIPHOSPHATE SYNTHASE, CHLOROPLASTIC"/>
    <property type="match status" value="1"/>
</dbReference>
<dbReference type="InterPro" id="IPR008930">
    <property type="entry name" value="Terpenoid_cyclase/PrenylTrfase"/>
</dbReference>
<dbReference type="PANTHER" id="PTHR31739:SF25">
    <property type="entry name" value="(E,E)-GERANYLLINALOOL SYNTHASE"/>
    <property type="match status" value="1"/>
</dbReference>
<dbReference type="Proteomes" id="UP000317122">
    <property type="component" value="Unassembled WGS sequence"/>
</dbReference>
<organism evidence="1 2">
    <name type="scientific">Mesorhizobium tianshanense</name>
    <dbReference type="NCBI Taxonomy" id="39844"/>
    <lineage>
        <taxon>Bacteria</taxon>
        <taxon>Pseudomonadati</taxon>
        <taxon>Pseudomonadota</taxon>
        <taxon>Alphaproteobacteria</taxon>
        <taxon>Hyphomicrobiales</taxon>
        <taxon>Phyllobacteriaceae</taxon>
        <taxon>Mesorhizobium</taxon>
    </lineage>
</organism>
<dbReference type="Gene3D" id="1.50.10.160">
    <property type="match status" value="1"/>
</dbReference>
<dbReference type="EMBL" id="VLKT01000007">
    <property type="protein sequence ID" value="TWI40348.1"/>
    <property type="molecule type" value="Genomic_DNA"/>
</dbReference>
<dbReference type="Gene3D" id="1.50.10.20">
    <property type="match status" value="1"/>
</dbReference>
<dbReference type="RefSeq" id="WP_145715551.1">
    <property type="nucleotide sequence ID" value="NZ_BSPF01000138.1"/>
</dbReference>
<dbReference type="GO" id="GO:0016102">
    <property type="term" value="P:diterpenoid biosynthetic process"/>
    <property type="evidence" value="ECO:0007669"/>
    <property type="project" value="TreeGrafter"/>
</dbReference>
<keyword evidence="2" id="KW-1185">Reference proteome</keyword>
<dbReference type="GO" id="GO:0010333">
    <property type="term" value="F:terpene synthase activity"/>
    <property type="evidence" value="ECO:0007669"/>
    <property type="project" value="InterPro"/>
</dbReference>
<proteinExistence type="predicted"/>
<dbReference type="OrthoDB" id="9758578at2"/>
<dbReference type="CDD" id="cd00688">
    <property type="entry name" value="ISOPREN_C2_like"/>
    <property type="match status" value="1"/>
</dbReference>
<comment type="caution">
    <text evidence="1">The sequence shown here is derived from an EMBL/GenBank/DDBJ whole genome shotgun (WGS) entry which is preliminary data.</text>
</comment>
<name>A0A562P7D9_9HYPH</name>
<dbReference type="AlphaFoldDB" id="A0A562P7D9"/>
<evidence type="ECO:0008006" key="3">
    <source>
        <dbReference type="Google" id="ProtNLM"/>
    </source>
</evidence>
<reference evidence="1 2" key="1">
    <citation type="journal article" date="2015" name="Stand. Genomic Sci.">
        <title>Genomic Encyclopedia of Bacterial and Archaeal Type Strains, Phase III: the genomes of soil and plant-associated and newly described type strains.</title>
        <authorList>
            <person name="Whitman W.B."/>
            <person name="Woyke T."/>
            <person name="Klenk H.P."/>
            <person name="Zhou Y."/>
            <person name="Lilburn T.G."/>
            <person name="Beck B.J."/>
            <person name="De Vos P."/>
            <person name="Vandamme P."/>
            <person name="Eisen J.A."/>
            <person name="Garrity G."/>
            <person name="Hugenholtz P."/>
            <person name="Kyrpides N.C."/>
        </authorList>
    </citation>
    <scope>NUCLEOTIDE SEQUENCE [LARGE SCALE GENOMIC DNA]</scope>
    <source>
        <strain evidence="1 2">CGMCC 1.2546</strain>
    </source>
</reference>
<evidence type="ECO:0000313" key="2">
    <source>
        <dbReference type="Proteomes" id="UP000317122"/>
    </source>
</evidence>
<gene>
    <name evidence="1" type="ORF">IQ26_01544</name>
</gene>